<evidence type="ECO:0000259" key="4">
    <source>
        <dbReference type="PROSITE" id="PS50949"/>
    </source>
</evidence>
<keyword evidence="6" id="KW-1185">Reference proteome</keyword>
<dbReference type="Pfam" id="PF00392">
    <property type="entry name" value="GntR"/>
    <property type="match status" value="1"/>
</dbReference>
<dbReference type="Pfam" id="PF07729">
    <property type="entry name" value="FCD"/>
    <property type="match status" value="1"/>
</dbReference>
<evidence type="ECO:0000313" key="6">
    <source>
        <dbReference type="Proteomes" id="UP000718821"/>
    </source>
</evidence>
<dbReference type="SUPFAM" id="SSF46785">
    <property type="entry name" value="Winged helix' DNA-binding domain"/>
    <property type="match status" value="1"/>
</dbReference>
<protein>
    <submittedName>
        <fullName evidence="5">FadR family transcriptional regulator</fullName>
    </submittedName>
</protein>
<dbReference type="InterPro" id="IPR036390">
    <property type="entry name" value="WH_DNA-bd_sf"/>
</dbReference>
<name>A0A938WWD0_9BIFI</name>
<evidence type="ECO:0000256" key="3">
    <source>
        <dbReference type="ARBA" id="ARBA00023163"/>
    </source>
</evidence>
<proteinExistence type="predicted"/>
<dbReference type="InterPro" id="IPR011711">
    <property type="entry name" value="GntR_C"/>
</dbReference>
<dbReference type="PROSITE" id="PS50949">
    <property type="entry name" value="HTH_GNTR"/>
    <property type="match status" value="1"/>
</dbReference>
<sequence>MTTDLQTPGTGHMHEPVAERLALDIIDGRWLPDSPRTLEDIQSEFGVSRTVAREASRQLESARAIEIRRRVGLIPRSPDQWQALSPQVISWKLHSTQRRQELLSLTELRLCIEPMAARLAASRAPLESKAKLPVLALEMRRDGTEGRLAAFHDADIVFHTLILRSCGNELFAAFSDTVATVLRGRVEIDMYPRRPNPEALDAHVAVAEAIWTGDADRAASAMQAIVDEVGTAISRP</sequence>
<keyword evidence="2" id="KW-0238">DNA-binding</keyword>
<dbReference type="RefSeq" id="WP_204467010.1">
    <property type="nucleotide sequence ID" value="NZ_JACLYU010000001.1"/>
</dbReference>
<dbReference type="InterPro" id="IPR036388">
    <property type="entry name" value="WH-like_DNA-bd_sf"/>
</dbReference>
<reference evidence="5" key="2">
    <citation type="journal article" date="2021" name="Sci. Rep.">
        <title>The distribution of antibiotic resistance genes in chicken gut microbiota commensals.</title>
        <authorList>
            <person name="Juricova H."/>
            <person name="Matiasovicova J."/>
            <person name="Kubasova T."/>
            <person name="Cejkova D."/>
            <person name="Rychlik I."/>
        </authorList>
    </citation>
    <scope>NUCLEOTIDE SEQUENCE</scope>
    <source>
        <strain evidence="5">An836</strain>
    </source>
</reference>
<dbReference type="Proteomes" id="UP000718821">
    <property type="component" value="Unassembled WGS sequence"/>
</dbReference>
<dbReference type="SMART" id="SM00895">
    <property type="entry name" value="FCD"/>
    <property type="match status" value="1"/>
</dbReference>
<dbReference type="Gene3D" id="1.20.120.530">
    <property type="entry name" value="GntR ligand-binding domain-like"/>
    <property type="match status" value="1"/>
</dbReference>
<accession>A0A938WWD0</accession>
<evidence type="ECO:0000256" key="2">
    <source>
        <dbReference type="ARBA" id="ARBA00023125"/>
    </source>
</evidence>
<dbReference type="Gene3D" id="1.10.10.10">
    <property type="entry name" value="Winged helix-like DNA-binding domain superfamily/Winged helix DNA-binding domain"/>
    <property type="match status" value="1"/>
</dbReference>
<organism evidence="5 6">
    <name type="scientific">Bifidobacterium pullorum subsp. saeculare</name>
    <dbReference type="NCBI Taxonomy" id="78257"/>
    <lineage>
        <taxon>Bacteria</taxon>
        <taxon>Bacillati</taxon>
        <taxon>Actinomycetota</taxon>
        <taxon>Actinomycetes</taxon>
        <taxon>Bifidobacteriales</taxon>
        <taxon>Bifidobacteriaceae</taxon>
        <taxon>Bifidobacterium</taxon>
    </lineage>
</organism>
<dbReference type="GO" id="GO:0003677">
    <property type="term" value="F:DNA binding"/>
    <property type="evidence" value="ECO:0007669"/>
    <property type="project" value="UniProtKB-KW"/>
</dbReference>
<dbReference type="SMART" id="SM00345">
    <property type="entry name" value="HTH_GNTR"/>
    <property type="match status" value="1"/>
</dbReference>
<keyword evidence="3" id="KW-0804">Transcription</keyword>
<dbReference type="InterPro" id="IPR000524">
    <property type="entry name" value="Tscrpt_reg_HTH_GntR"/>
</dbReference>
<dbReference type="SUPFAM" id="SSF48008">
    <property type="entry name" value="GntR ligand-binding domain-like"/>
    <property type="match status" value="1"/>
</dbReference>
<dbReference type="PANTHER" id="PTHR43537:SF44">
    <property type="entry name" value="GNTR FAMILY REGULATORY PROTEIN"/>
    <property type="match status" value="1"/>
</dbReference>
<dbReference type="PANTHER" id="PTHR43537">
    <property type="entry name" value="TRANSCRIPTIONAL REGULATOR, GNTR FAMILY"/>
    <property type="match status" value="1"/>
</dbReference>
<feature type="domain" description="HTH gntR-type" evidence="4">
    <location>
        <begin position="11"/>
        <end position="78"/>
    </location>
</feature>
<evidence type="ECO:0000313" key="5">
    <source>
        <dbReference type="EMBL" id="MBM6698788.1"/>
    </source>
</evidence>
<dbReference type="AlphaFoldDB" id="A0A938WWD0"/>
<dbReference type="GO" id="GO:0003700">
    <property type="term" value="F:DNA-binding transcription factor activity"/>
    <property type="evidence" value="ECO:0007669"/>
    <property type="project" value="InterPro"/>
</dbReference>
<keyword evidence="1" id="KW-0805">Transcription regulation</keyword>
<gene>
    <name evidence="5" type="ORF">H7U32_00255</name>
</gene>
<evidence type="ECO:0000256" key="1">
    <source>
        <dbReference type="ARBA" id="ARBA00023015"/>
    </source>
</evidence>
<dbReference type="InterPro" id="IPR008920">
    <property type="entry name" value="TF_FadR/GntR_C"/>
</dbReference>
<reference evidence="5" key="1">
    <citation type="submission" date="2020-08" db="EMBL/GenBank/DDBJ databases">
        <authorList>
            <person name="Cejkova D."/>
            <person name="Kubasova T."/>
            <person name="Jahodarova E."/>
            <person name="Rychlik I."/>
        </authorList>
    </citation>
    <scope>NUCLEOTIDE SEQUENCE</scope>
    <source>
        <strain evidence="5">An836</strain>
    </source>
</reference>
<comment type="caution">
    <text evidence="5">The sequence shown here is derived from an EMBL/GenBank/DDBJ whole genome shotgun (WGS) entry which is preliminary data.</text>
</comment>
<dbReference type="EMBL" id="JACLYU010000001">
    <property type="protein sequence ID" value="MBM6698788.1"/>
    <property type="molecule type" value="Genomic_DNA"/>
</dbReference>